<evidence type="ECO:0000313" key="2">
    <source>
        <dbReference type="Proteomes" id="UP001190700"/>
    </source>
</evidence>
<organism evidence="1 2">
    <name type="scientific">Cymbomonas tetramitiformis</name>
    <dbReference type="NCBI Taxonomy" id="36881"/>
    <lineage>
        <taxon>Eukaryota</taxon>
        <taxon>Viridiplantae</taxon>
        <taxon>Chlorophyta</taxon>
        <taxon>Pyramimonadophyceae</taxon>
        <taxon>Pyramimonadales</taxon>
        <taxon>Pyramimonadaceae</taxon>
        <taxon>Cymbomonas</taxon>
    </lineage>
</organism>
<reference evidence="1 2" key="1">
    <citation type="journal article" date="2015" name="Genome Biol. Evol.">
        <title>Comparative Genomics of a Bacterivorous Green Alga Reveals Evolutionary Causalities and Consequences of Phago-Mixotrophic Mode of Nutrition.</title>
        <authorList>
            <person name="Burns J.A."/>
            <person name="Paasch A."/>
            <person name="Narechania A."/>
            <person name="Kim E."/>
        </authorList>
    </citation>
    <scope>NUCLEOTIDE SEQUENCE [LARGE SCALE GENOMIC DNA]</scope>
    <source>
        <strain evidence="1 2">PLY_AMNH</strain>
    </source>
</reference>
<name>A0AAE0ERL8_9CHLO</name>
<evidence type="ECO:0000313" key="1">
    <source>
        <dbReference type="EMBL" id="KAK3238343.1"/>
    </source>
</evidence>
<dbReference type="GO" id="GO:0045892">
    <property type="term" value="P:negative regulation of DNA-templated transcription"/>
    <property type="evidence" value="ECO:0007669"/>
    <property type="project" value="InterPro"/>
</dbReference>
<dbReference type="PANTHER" id="PTHR13503:SF3">
    <property type="entry name" value="NEGATIVE ELONGATION FACTOR B"/>
    <property type="match status" value="1"/>
</dbReference>
<dbReference type="GO" id="GO:0005634">
    <property type="term" value="C:nucleus"/>
    <property type="evidence" value="ECO:0007669"/>
    <property type="project" value="InterPro"/>
</dbReference>
<proteinExistence type="predicted"/>
<accession>A0AAE0ERL8</accession>
<dbReference type="PANTHER" id="PTHR13503">
    <property type="entry name" value="NEGATIVE ELONGATION FACTOR COMPLEX MEMBER B"/>
    <property type="match status" value="1"/>
</dbReference>
<dbReference type="EMBL" id="LGRX02034249">
    <property type="protein sequence ID" value="KAK3238343.1"/>
    <property type="molecule type" value="Genomic_DNA"/>
</dbReference>
<dbReference type="Proteomes" id="UP001190700">
    <property type="component" value="Unassembled WGS sequence"/>
</dbReference>
<keyword evidence="2" id="KW-1185">Reference proteome</keyword>
<gene>
    <name evidence="1" type="ORF">CYMTET_51639</name>
</gene>
<sequence>MDSPDVEESKGVSLKFQEDLLIAGKGTEYIAQALSTQSKTIDAAIADVQQRGALPETCRPMLGILEHHGVTRSEAYRSVLEHAVTSLLARIPGLPASGDKLLRLLELTIPFIKLAELRAVPIAILEQLHNVPTAFLTQLSEDAELFDMLPDKVQHQVWEVNSSLLRRHTMPAKVYFNINAFVRAYYVDKGDPAICTLRSQVALAPQDLLPSFAVAPISPTPLSSPSRTLSGISSTLFPRSIPLCRPGSHQCK</sequence>
<protein>
    <submittedName>
        <fullName evidence="1">Uncharacterized protein</fullName>
    </submittedName>
</protein>
<dbReference type="InterPro" id="IPR010405">
    <property type="entry name" value="COBRA1"/>
</dbReference>
<dbReference type="AlphaFoldDB" id="A0AAE0ERL8"/>
<comment type="caution">
    <text evidence="1">The sequence shown here is derived from an EMBL/GenBank/DDBJ whole genome shotgun (WGS) entry which is preliminary data.</text>
</comment>